<name>A0A6S6XWG6_9PROT</name>
<accession>A0A6S6XWG6</accession>
<dbReference type="Proteomes" id="UP000515733">
    <property type="component" value="Chromosome"/>
</dbReference>
<dbReference type="RefSeq" id="WP_145771841.1">
    <property type="nucleotide sequence ID" value="NZ_LR778301.1"/>
</dbReference>
<dbReference type="OrthoDB" id="292252at2"/>
<dbReference type="KEGG" id="doe:DENOEST_3210"/>
<sequence length="244" mass="27818">MKIKSKRINNALYIHRSGGTLATIRNYLASDKRLRARRSDPDVVRIMDEFRTACAGRQFTNGWFDQHIPSWLSIFADCGLARERPLDILEIGSFEGRSSLFLLRQFPQARLTAVDTWQGSDEHSVEQKTSLGDRFAANVAEHRARIEQRVGSSLTMLPQLDSEGHRYDLIYVDGSHLADDVLRDAISAWRLLKSGGVMIFDDYLWSYYEQPDDNPCRVINAFLDLKGAALELISVGWQVAVRKR</sequence>
<dbReference type="CDD" id="cd02440">
    <property type="entry name" value="AdoMet_MTases"/>
    <property type="match status" value="1"/>
</dbReference>
<evidence type="ECO:0008006" key="3">
    <source>
        <dbReference type="Google" id="ProtNLM"/>
    </source>
</evidence>
<dbReference type="InterPro" id="IPR029063">
    <property type="entry name" value="SAM-dependent_MTases_sf"/>
</dbReference>
<protein>
    <recommendedName>
        <fullName evidence="3">Class I SAM-dependent methyltransferase</fullName>
    </recommendedName>
</protein>
<dbReference type="Pfam" id="PF13578">
    <property type="entry name" value="Methyltransf_24"/>
    <property type="match status" value="1"/>
</dbReference>
<keyword evidence="2" id="KW-1185">Reference proteome</keyword>
<gene>
    <name evidence="1" type="ORF">DENOEST_3210</name>
</gene>
<dbReference type="SUPFAM" id="SSF53335">
    <property type="entry name" value="S-adenosyl-L-methionine-dependent methyltransferases"/>
    <property type="match status" value="1"/>
</dbReference>
<evidence type="ECO:0000313" key="2">
    <source>
        <dbReference type="Proteomes" id="UP000515733"/>
    </source>
</evidence>
<dbReference type="EMBL" id="LR778301">
    <property type="protein sequence ID" value="CAB1370364.1"/>
    <property type="molecule type" value="Genomic_DNA"/>
</dbReference>
<organism evidence="1 2">
    <name type="scientific">Denitratisoma oestradiolicum</name>
    <dbReference type="NCBI Taxonomy" id="311182"/>
    <lineage>
        <taxon>Bacteria</taxon>
        <taxon>Pseudomonadati</taxon>
        <taxon>Pseudomonadota</taxon>
        <taxon>Betaproteobacteria</taxon>
        <taxon>Nitrosomonadales</taxon>
        <taxon>Sterolibacteriaceae</taxon>
        <taxon>Denitratisoma</taxon>
    </lineage>
</organism>
<evidence type="ECO:0000313" key="1">
    <source>
        <dbReference type="EMBL" id="CAB1370364.1"/>
    </source>
</evidence>
<dbReference type="AlphaFoldDB" id="A0A6S6XWG6"/>
<reference evidence="1 2" key="1">
    <citation type="submission" date="2020-03" db="EMBL/GenBank/DDBJ databases">
        <authorList>
            <consortium name="Genoscope - CEA"/>
            <person name="William W."/>
        </authorList>
    </citation>
    <scope>NUCLEOTIDE SEQUENCE [LARGE SCALE GENOMIC DNA]</scope>
    <source>
        <strain evidence="2">DSM 16959</strain>
    </source>
</reference>
<dbReference type="Gene3D" id="3.40.50.150">
    <property type="entry name" value="Vaccinia Virus protein VP39"/>
    <property type="match status" value="1"/>
</dbReference>
<proteinExistence type="predicted"/>